<dbReference type="InterPro" id="IPR041664">
    <property type="entry name" value="AAA_16"/>
</dbReference>
<dbReference type="CDD" id="cd15831">
    <property type="entry name" value="BTAD"/>
    <property type="match status" value="1"/>
</dbReference>
<keyword evidence="4" id="KW-0804">Transcription</keyword>
<keyword evidence="3 6" id="KW-0238">DNA-binding</keyword>
<accession>A0A7W8EM89</accession>
<dbReference type="InterPro" id="IPR005158">
    <property type="entry name" value="BTAD"/>
</dbReference>
<evidence type="ECO:0000313" key="9">
    <source>
        <dbReference type="Proteomes" id="UP000568380"/>
    </source>
</evidence>
<dbReference type="PANTHER" id="PTHR35807:SF1">
    <property type="entry name" value="TRANSCRIPTIONAL REGULATOR REDD"/>
    <property type="match status" value="1"/>
</dbReference>
<dbReference type="SUPFAM" id="SSF48452">
    <property type="entry name" value="TPR-like"/>
    <property type="match status" value="2"/>
</dbReference>
<evidence type="ECO:0000256" key="6">
    <source>
        <dbReference type="PROSITE-ProRule" id="PRU01091"/>
    </source>
</evidence>
<dbReference type="GO" id="GO:0043531">
    <property type="term" value="F:ADP binding"/>
    <property type="evidence" value="ECO:0007669"/>
    <property type="project" value="InterPro"/>
</dbReference>
<dbReference type="AlphaFoldDB" id="A0A7W8EM89"/>
<dbReference type="InterPro" id="IPR016032">
    <property type="entry name" value="Sig_transdc_resp-reg_C-effctor"/>
</dbReference>
<protein>
    <submittedName>
        <fullName evidence="8">DNA-binding SARP family transcriptional activator</fullName>
    </submittedName>
</protein>
<dbReference type="PRINTS" id="PR00364">
    <property type="entry name" value="DISEASERSIST"/>
</dbReference>
<dbReference type="SMART" id="SM01043">
    <property type="entry name" value="BTAD"/>
    <property type="match status" value="1"/>
</dbReference>
<dbReference type="PROSITE" id="PS51755">
    <property type="entry name" value="OMPR_PHOB"/>
    <property type="match status" value="1"/>
</dbReference>
<dbReference type="PROSITE" id="PS50005">
    <property type="entry name" value="TPR"/>
    <property type="match status" value="1"/>
</dbReference>
<name>A0A7W8EM89_9ACTN</name>
<keyword evidence="2" id="KW-0805">Transcription regulation</keyword>
<dbReference type="SUPFAM" id="SSF52540">
    <property type="entry name" value="P-loop containing nucleoside triphosphate hydrolases"/>
    <property type="match status" value="1"/>
</dbReference>
<keyword evidence="5" id="KW-0802">TPR repeat</keyword>
<dbReference type="InterPro" id="IPR036388">
    <property type="entry name" value="WH-like_DNA-bd_sf"/>
</dbReference>
<proteinExistence type="inferred from homology"/>
<dbReference type="RefSeq" id="WP_184974393.1">
    <property type="nucleotide sequence ID" value="NZ_JACHIN010000023.1"/>
</dbReference>
<comment type="caution">
    <text evidence="8">The sequence shown here is derived from an EMBL/GenBank/DDBJ whole genome shotgun (WGS) entry which is preliminary data.</text>
</comment>
<evidence type="ECO:0000259" key="7">
    <source>
        <dbReference type="PROSITE" id="PS51755"/>
    </source>
</evidence>
<dbReference type="SMART" id="SM00028">
    <property type="entry name" value="TPR"/>
    <property type="match status" value="4"/>
</dbReference>
<dbReference type="GO" id="GO:0000160">
    <property type="term" value="P:phosphorelay signal transduction system"/>
    <property type="evidence" value="ECO:0007669"/>
    <property type="project" value="InterPro"/>
</dbReference>
<feature type="repeat" description="TPR" evidence="5">
    <location>
        <begin position="802"/>
        <end position="835"/>
    </location>
</feature>
<dbReference type="SMART" id="SM00862">
    <property type="entry name" value="Trans_reg_C"/>
    <property type="match status" value="1"/>
</dbReference>
<feature type="domain" description="OmpR/PhoB-type" evidence="7">
    <location>
        <begin position="1"/>
        <end position="85"/>
    </location>
</feature>
<dbReference type="InterPro" id="IPR051677">
    <property type="entry name" value="AfsR-DnrI-RedD_regulator"/>
</dbReference>
<feature type="DNA-binding region" description="OmpR/PhoB-type" evidence="6">
    <location>
        <begin position="1"/>
        <end position="85"/>
    </location>
</feature>
<dbReference type="Gene3D" id="1.10.8.430">
    <property type="entry name" value="Helical domain of apoptotic protease-activating factors"/>
    <property type="match status" value="1"/>
</dbReference>
<dbReference type="Pfam" id="PF00486">
    <property type="entry name" value="Trans_reg_C"/>
    <property type="match status" value="1"/>
</dbReference>
<dbReference type="PANTHER" id="PTHR35807">
    <property type="entry name" value="TRANSCRIPTIONAL REGULATOR REDD-RELATED"/>
    <property type="match status" value="1"/>
</dbReference>
<evidence type="ECO:0000313" key="8">
    <source>
        <dbReference type="EMBL" id="MBB5084431.1"/>
    </source>
</evidence>
<evidence type="ECO:0000256" key="3">
    <source>
        <dbReference type="ARBA" id="ARBA00023125"/>
    </source>
</evidence>
<dbReference type="SUPFAM" id="SSF46894">
    <property type="entry name" value="C-terminal effector domain of the bipartite response regulators"/>
    <property type="match status" value="1"/>
</dbReference>
<dbReference type="InterPro" id="IPR042197">
    <property type="entry name" value="Apaf_helical"/>
</dbReference>
<dbReference type="Gene3D" id="3.40.50.300">
    <property type="entry name" value="P-loop containing nucleotide triphosphate hydrolases"/>
    <property type="match status" value="1"/>
</dbReference>
<dbReference type="Gene3D" id="1.25.40.10">
    <property type="entry name" value="Tetratricopeptide repeat domain"/>
    <property type="match status" value="2"/>
</dbReference>
<organism evidence="8 9">
    <name type="scientific">Nonomuraea endophytica</name>
    <dbReference type="NCBI Taxonomy" id="714136"/>
    <lineage>
        <taxon>Bacteria</taxon>
        <taxon>Bacillati</taxon>
        <taxon>Actinomycetota</taxon>
        <taxon>Actinomycetes</taxon>
        <taxon>Streptosporangiales</taxon>
        <taxon>Streptosporangiaceae</taxon>
        <taxon>Nonomuraea</taxon>
    </lineage>
</organism>
<dbReference type="SMART" id="SM00382">
    <property type="entry name" value="AAA"/>
    <property type="match status" value="1"/>
</dbReference>
<gene>
    <name evidence="8" type="ORF">HNR40_009940</name>
</gene>
<dbReference type="GO" id="GO:0003677">
    <property type="term" value="F:DNA binding"/>
    <property type="evidence" value="ECO:0007669"/>
    <property type="project" value="UniProtKB-UniRule"/>
</dbReference>
<evidence type="ECO:0000256" key="1">
    <source>
        <dbReference type="ARBA" id="ARBA00005820"/>
    </source>
</evidence>
<dbReference type="InterPro" id="IPR001867">
    <property type="entry name" value="OmpR/PhoB-type_DNA-bd"/>
</dbReference>
<keyword evidence="9" id="KW-1185">Reference proteome</keyword>
<dbReference type="Pfam" id="PF13191">
    <property type="entry name" value="AAA_16"/>
    <property type="match status" value="1"/>
</dbReference>
<dbReference type="Gene3D" id="1.10.10.10">
    <property type="entry name" value="Winged helix-like DNA-binding domain superfamily/Winged helix DNA-binding domain"/>
    <property type="match status" value="1"/>
</dbReference>
<dbReference type="Pfam" id="PF03704">
    <property type="entry name" value="BTAD"/>
    <property type="match status" value="1"/>
</dbReference>
<dbReference type="InterPro" id="IPR011990">
    <property type="entry name" value="TPR-like_helical_dom_sf"/>
</dbReference>
<dbReference type="Proteomes" id="UP000568380">
    <property type="component" value="Unassembled WGS sequence"/>
</dbReference>
<dbReference type="InterPro" id="IPR003593">
    <property type="entry name" value="AAA+_ATPase"/>
</dbReference>
<comment type="similarity">
    <text evidence="1">Belongs to the AfsR/DnrI/RedD regulatory family.</text>
</comment>
<dbReference type="GO" id="GO:0006355">
    <property type="term" value="P:regulation of DNA-templated transcription"/>
    <property type="evidence" value="ECO:0007669"/>
    <property type="project" value="InterPro"/>
</dbReference>
<sequence>MEFGILGPLLISGDSGSVQLRRKPRAVLSALLLHPNQIVSRDRLIAAVWERPPRSAVSNLQTYVSQIRRAAIDVETCEPGYRLHADSGRLDLLAFGEAVRAARELAARDDLAAAHGEFQHAFRLWRGRPAEDAPLARTLAARIAELEEQADRARADWTDVRLALGLHQELITELYAQLESDPLRERPWRQLMLALHGAGRRAEALDAYMRARKVLVDELGVEPGPELRELHGALLAGDQAHPPVRRAAPAWTGLCQLPADLGDFVGRAAELTTVTCALGTGGSAPAIVVVSGPPGTGKSTLAVHAAHRVRERYPDGQLFARLGGMDPGDALAELLKALGVDGEMLPAATEDRAAMYRARVADRAVLVVLDDARDELQVQHLLPGTPRSAVIVTSRGPLAALPGATAVPLEVLPFEEARRLLAGIAGRDRVAAAPDSAETIVRVCGRLPLAIRIAGARLATRPAWSLTDFAERIASASLDELRYGRLDVRSTYAMGFAPLSAAARRAFLMFGVTGLDSVADWSMRALLGQPPRLADQAVEDLATAGLITASEIDGAGQARYRMHDLLRDFARELAVDGQADALRRLSQESLERLMAATTELPLPLVPPAPDALPRTPPAGPRRRAWLLAERKTLLAVAQAAAPPMAARLAEVITPFLTIRGFHDDADRLLSAVSAVADRKTARRLRLMRVDVDLDRGRPREVMAELRELLAASEADGDQHEAAYALTMLGTCAAAAGDLGRALAHTTLAADRFLEYGDTNGLANAWIAMSVIHLHQARWAEAAEVCELGLVLTGGAQNAQYHAELLRGLGIARFEMGQVECAIEHYEESLRLARELDWAKGERMTLRRLGEAHAALGHFEQATEMLAECGRMFAAAGDVHGEALTEFALGETCRWRGDEQAALGHFLSCAALLGPLGEPTWRVRTLKEIARSRAALATAGRA</sequence>
<reference evidence="8 9" key="1">
    <citation type="submission" date="2020-08" db="EMBL/GenBank/DDBJ databases">
        <title>Genomic Encyclopedia of Type Strains, Phase IV (KMG-IV): sequencing the most valuable type-strain genomes for metagenomic binning, comparative biology and taxonomic classification.</title>
        <authorList>
            <person name="Goeker M."/>
        </authorList>
    </citation>
    <scope>NUCLEOTIDE SEQUENCE [LARGE SCALE GENOMIC DNA]</scope>
    <source>
        <strain evidence="8 9">DSM 45385</strain>
    </source>
</reference>
<evidence type="ECO:0000256" key="2">
    <source>
        <dbReference type="ARBA" id="ARBA00023015"/>
    </source>
</evidence>
<dbReference type="InterPro" id="IPR027417">
    <property type="entry name" value="P-loop_NTPase"/>
</dbReference>
<evidence type="ECO:0000256" key="4">
    <source>
        <dbReference type="ARBA" id="ARBA00023163"/>
    </source>
</evidence>
<dbReference type="InterPro" id="IPR019734">
    <property type="entry name" value="TPR_rpt"/>
</dbReference>
<evidence type="ECO:0000256" key="5">
    <source>
        <dbReference type="PROSITE-ProRule" id="PRU00339"/>
    </source>
</evidence>
<dbReference type="EMBL" id="JACHIN010000023">
    <property type="protein sequence ID" value="MBB5084431.1"/>
    <property type="molecule type" value="Genomic_DNA"/>
</dbReference>